<dbReference type="Pfam" id="PF13435">
    <property type="entry name" value="Cytochrome_C554"/>
    <property type="match status" value="1"/>
</dbReference>
<dbReference type="Proteomes" id="UP001204798">
    <property type="component" value="Unassembled WGS sequence"/>
</dbReference>
<protein>
    <submittedName>
        <fullName evidence="3">Nitrate/TMAO reductase-like tetraheme cytochrome c subunit</fullName>
    </submittedName>
</protein>
<dbReference type="Gene3D" id="1.10.1130.10">
    <property type="entry name" value="Flavocytochrome C3, Chain A"/>
    <property type="match status" value="1"/>
</dbReference>
<organism evidence="3 4">
    <name type="scientific">Candidatus Fervidibacter sacchari</name>
    <dbReference type="NCBI Taxonomy" id="1448929"/>
    <lineage>
        <taxon>Bacteria</taxon>
        <taxon>Candidatus Fervidibacterota</taxon>
        <taxon>Candidatus Fervidibacter</taxon>
    </lineage>
</organism>
<comment type="caution">
    <text evidence="3">The sequence shown here is derived from an EMBL/GenBank/DDBJ whole genome shotgun (WGS) entry which is preliminary data.</text>
</comment>
<evidence type="ECO:0000259" key="2">
    <source>
        <dbReference type="Pfam" id="PF13435"/>
    </source>
</evidence>
<reference evidence="3 4" key="1">
    <citation type="submission" date="2022-08" db="EMBL/GenBank/DDBJ databases">
        <title>Bacterial and archaeal communities from various locations to study Microbial Dark Matter (Phase II).</title>
        <authorList>
            <person name="Stepanauskas R."/>
        </authorList>
    </citation>
    <scope>NUCLEOTIDE SEQUENCE [LARGE SCALE GENOMIC DNA]</scope>
    <source>
        <strain evidence="3 4">PD1</strain>
    </source>
</reference>
<gene>
    <name evidence="3" type="ORF">M2350_000834</name>
</gene>
<feature type="transmembrane region" description="Helical" evidence="1">
    <location>
        <begin position="12"/>
        <end position="33"/>
    </location>
</feature>
<dbReference type="EMBL" id="JANUCP010000001">
    <property type="protein sequence ID" value="MCS3918437.1"/>
    <property type="molecule type" value="Genomic_DNA"/>
</dbReference>
<dbReference type="InterPro" id="IPR023155">
    <property type="entry name" value="Cyt_c-552/4"/>
</dbReference>
<dbReference type="SUPFAM" id="SSF48695">
    <property type="entry name" value="Multiheme cytochromes"/>
    <property type="match status" value="1"/>
</dbReference>
<sequence>MTQRSAQERLSRLGMIGTVVLALLFVGITLRLWRTSAPPPPKIELPQEPPDLVLLVTANRQGKLEVCGCPGKRAEDLAKVATLLQDLTNEMQQKGATVSVIEGGDFTGGSDVVPYILRAYKVVGYQCIVLSPRDEKRLSVIRTNADGMQLLVPANPENLQTFQVSGKTFSITLVNLGQPPLKDESYWQRLLPRLKALKQPNNLLAAVAFTDRNSAMELAPHLKGTVNILMIDDALPLTNGEFSPGMTKASKEVSGVTLVALPQSRSTVLSLMVWTNSQSRDSYRVEGQWVNAAGRNDDPQVKKIVDEYYEKRQKELEREMKELMKIASQRHYLPPEFCGGCHQAQYEQWLNTGHAHAIETLVNQKRMDKSCLTCHSLEFRMRGVVTEVKKRGVECVDCHVELQDPATAKMHGQRPGERPTTRIVNETVCVSCHDKQNSPNFNLQTYLPKVVH</sequence>
<dbReference type="InterPro" id="IPR036280">
    <property type="entry name" value="Multihaem_cyt_sf"/>
</dbReference>
<keyword evidence="1" id="KW-0812">Transmembrane</keyword>
<keyword evidence="4" id="KW-1185">Reference proteome</keyword>
<proteinExistence type="predicted"/>
<keyword evidence="1" id="KW-0472">Membrane</keyword>
<keyword evidence="1" id="KW-1133">Transmembrane helix</keyword>
<evidence type="ECO:0000313" key="4">
    <source>
        <dbReference type="Proteomes" id="UP001204798"/>
    </source>
</evidence>
<dbReference type="RefSeq" id="WP_259094216.1">
    <property type="nucleotide sequence ID" value="NZ_CP130454.1"/>
</dbReference>
<evidence type="ECO:0000256" key="1">
    <source>
        <dbReference type="SAM" id="Phobius"/>
    </source>
</evidence>
<name>A0ABT2EKF7_9BACT</name>
<evidence type="ECO:0000313" key="3">
    <source>
        <dbReference type="EMBL" id="MCS3918437.1"/>
    </source>
</evidence>
<accession>A0ABT2EKF7</accession>
<feature type="domain" description="Cytochrome c-552/4" evidence="2">
    <location>
        <begin position="338"/>
        <end position="399"/>
    </location>
</feature>